<gene>
    <name evidence="2" type="ORF">HZS55_03620</name>
</gene>
<dbReference type="Proteomes" id="UP000509667">
    <property type="component" value="Chromosome"/>
</dbReference>
<dbReference type="AlphaFoldDB" id="A0A7D5P3B2"/>
<dbReference type="GeneID" id="56076921"/>
<dbReference type="RefSeq" id="WP_179910385.1">
    <property type="nucleotide sequence ID" value="NZ_CP058910.1"/>
</dbReference>
<accession>A0A7D5P3B2</accession>
<keyword evidence="3" id="KW-1185">Reference proteome</keyword>
<dbReference type="Pfam" id="PF25258">
    <property type="entry name" value="DUF7859"/>
    <property type="match status" value="1"/>
</dbReference>
<protein>
    <submittedName>
        <fullName evidence="2">Uncharacterized protein</fullName>
    </submittedName>
</protein>
<proteinExistence type="predicted"/>
<keyword evidence="1" id="KW-0472">Membrane</keyword>
<evidence type="ECO:0000313" key="3">
    <source>
        <dbReference type="Proteomes" id="UP000509667"/>
    </source>
</evidence>
<evidence type="ECO:0000313" key="2">
    <source>
        <dbReference type="EMBL" id="QLH76445.1"/>
    </source>
</evidence>
<keyword evidence="1" id="KW-1133">Transmembrane helix</keyword>
<keyword evidence="1" id="KW-0812">Transmembrane</keyword>
<dbReference type="InterPro" id="IPR057181">
    <property type="entry name" value="DUF7859"/>
</dbReference>
<dbReference type="OrthoDB" id="246670at2157"/>
<dbReference type="KEGG" id="hrr:HZS55_03620"/>
<sequence length="50" mass="5764">MQIGDLVSWFFEDPVLVAIVAIILGFVFLVYLFLRRTAQGFKEGMDRGRQ</sequence>
<feature type="transmembrane region" description="Helical" evidence="1">
    <location>
        <begin position="15"/>
        <end position="34"/>
    </location>
</feature>
<dbReference type="EMBL" id="CP058910">
    <property type="protein sequence ID" value="QLH76445.1"/>
    <property type="molecule type" value="Genomic_DNA"/>
</dbReference>
<evidence type="ECO:0000256" key="1">
    <source>
        <dbReference type="SAM" id="Phobius"/>
    </source>
</evidence>
<name>A0A7D5P3B2_9EURY</name>
<organism evidence="2 3">
    <name type="scientific">Halosimplex rubrum</name>
    <dbReference type="NCBI Taxonomy" id="869889"/>
    <lineage>
        <taxon>Archaea</taxon>
        <taxon>Methanobacteriati</taxon>
        <taxon>Methanobacteriota</taxon>
        <taxon>Stenosarchaea group</taxon>
        <taxon>Halobacteria</taxon>
        <taxon>Halobacteriales</taxon>
        <taxon>Haloarculaceae</taxon>
        <taxon>Halosimplex</taxon>
    </lineage>
</organism>
<reference evidence="2 3" key="1">
    <citation type="submission" date="2020-07" db="EMBL/GenBank/DDBJ databases">
        <title>Halosimplex pelagicum sp. nov. and Halosimplex rubrum sp. nov., isolated from salted brown alga Laminaria, and emended description of the genus Halosimplex.</title>
        <authorList>
            <person name="Cui H."/>
        </authorList>
    </citation>
    <scope>NUCLEOTIDE SEQUENCE [LARGE SCALE GENOMIC DNA]</scope>
    <source>
        <strain evidence="2 3">R27</strain>
    </source>
</reference>